<dbReference type="Pfam" id="PF00561">
    <property type="entry name" value="Abhydrolase_1"/>
    <property type="match status" value="1"/>
</dbReference>
<proteinExistence type="predicted"/>
<dbReference type="RefSeq" id="WP_053778293.1">
    <property type="nucleotide sequence ID" value="NZ_JAADZU010000101.1"/>
</dbReference>
<evidence type="ECO:0000259" key="1">
    <source>
        <dbReference type="Pfam" id="PF00561"/>
    </source>
</evidence>
<dbReference type="AlphaFoldDB" id="A0A7K3LVL2"/>
<evidence type="ECO:0000313" key="2">
    <source>
        <dbReference type="EMBL" id="NDK92136.1"/>
    </source>
</evidence>
<dbReference type="InterPro" id="IPR029058">
    <property type="entry name" value="AB_hydrolase_fold"/>
</dbReference>
<dbReference type="GO" id="GO:0016787">
    <property type="term" value="F:hydrolase activity"/>
    <property type="evidence" value="ECO:0007669"/>
    <property type="project" value="UniProtKB-KW"/>
</dbReference>
<accession>A0A7K3LVL2</accession>
<dbReference type="InterPro" id="IPR000073">
    <property type="entry name" value="AB_hydrolase_1"/>
</dbReference>
<dbReference type="PANTHER" id="PTHR43433">
    <property type="entry name" value="HYDROLASE, ALPHA/BETA FOLD FAMILY PROTEIN"/>
    <property type="match status" value="1"/>
</dbReference>
<sequence>MRTRTALMGVAGAAAGAVAVGAAAGIGGIFAALAREALTAERAVDDGPDELIATPAAEPIRREVVATDGTHLYVEIHGPDPATSDAEVIVAAHGWTCNTSFWNAQINRLTPERTVVVYDQRGHGRSQVSRTRPTIDLLGQDLDAVLTAVLPAGRKAMIIGHSMGGMTVMSWAAQFAGKVPDVASSVALISTAAVDVLGNHRLIPENLPFYSRPFQPTVGRLVTSTPVPLPHTAFNDRFSHYIALGPHARAAHVAFVDAMVSQCPARVRAGWGAAMGRLDVLAGLRALRVPTTVIVGDRDRLTPVIHAERMAQVLRDQGDLRDLVVLEGVGHMAPIEAAGVIDDILEQQATETGSTLPADH</sequence>
<comment type="caution">
    <text evidence="2">The sequence shown here is derived from an EMBL/GenBank/DDBJ whole genome shotgun (WGS) entry which is preliminary data.</text>
</comment>
<dbReference type="InterPro" id="IPR006311">
    <property type="entry name" value="TAT_signal"/>
</dbReference>
<protein>
    <submittedName>
        <fullName evidence="2">Alpha/beta hydrolase</fullName>
    </submittedName>
</protein>
<dbReference type="EMBL" id="JAADZU010000101">
    <property type="protein sequence ID" value="NDK92136.1"/>
    <property type="molecule type" value="Genomic_DNA"/>
</dbReference>
<feature type="domain" description="AB hydrolase-1" evidence="1">
    <location>
        <begin position="88"/>
        <end position="337"/>
    </location>
</feature>
<organism evidence="2 3">
    <name type="scientific">Gordonia desulfuricans</name>
    <dbReference type="NCBI Taxonomy" id="89051"/>
    <lineage>
        <taxon>Bacteria</taxon>
        <taxon>Bacillati</taxon>
        <taxon>Actinomycetota</taxon>
        <taxon>Actinomycetes</taxon>
        <taxon>Mycobacteriales</taxon>
        <taxon>Gordoniaceae</taxon>
        <taxon>Gordonia</taxon>
    </lineage>
</organism>
<reference evidence="2 3" key="1">
    <citation type="submission" date="2020-01" db="EMBL/GenBank/DDBJ databases">
        <title>Investigation of new actinobacteria for the biodesulphurisation of diesel fuel.</title>
        <authorList>
            <person name="Athi Narayanan S.M."/>
        </authorList>
    </citation>
    <scope>NUCLEOTIDE SEQUENCE [LARGE SCALE GENOMIC DNA]</scope>
    <source>
        <strain evidence="2 3">213E</strain>
    </source>
</reference>
<gene>
    <name evidence="2" type="ORF">GYA93_21585</name>
</gene>
<dbReference type="PANTHER" id="PTHR43433:SF1">
    <property type="entry name" value="BLL5160 PROTEIN"/>
    <property type="match status" value="1"/>
</dbReference>
<dbReference type="Gene3D" id="3.40.50.1820">
    <property type="entry name" value="alpha/beta hydrolase"/>
    <property type="match status" value="1"/>
</dbReference>
<dbReference type="InterPro" id="IPR050471">
    <property type="entry name" value="AB_hydrolase"/>
</dbReference>
<dbReference type="Proteomes" id="UP000466307">
    <property type="component" value="Unassembled WGS sequence"/>
</dbReference>
<dbReference type="PROSITE" id="PS51318">
    <property type="entry name" value="TAT"/>
    <property type="match status" value="1"/>
</dbReference>
<evidence type="ECO:0000313" key="3">
    <source>
        <dbReference type="Proteomes" id="UP000466307"/>
    </source>
</evidence>
<dbReference type="SUPFAM" id="SSF53474">
    <property type="entry name" value="alpha/beta-Hydrolases"/>
    <property type="match status" value="1"/>
</dbReference>
<keyword evidence="3" id="KW-1185">Reference proteome</keyword>
<name>A0A7K3LVL2_9ACTN</name>
<keyword evidence="2" id="KW-0378">Hydrolase</keyword>